<dbReference type="InterPro" id="IPR044174">
    <property type="entry name" value="BC10-like"/>
</dbReference>
<sequence>MLIPPHFSPLLFSSLLLLSVPALLFFFPNLIHEALPLKNHCTVLSPPSMSSPLQPKIAFLFLTNTDLSFIPLWERFFQNNTNLFNIYIHLDPSAQVEKPLTGLFANRFVPAKPTQRASASLIAATKRLLAAALIDDSANEYFALLSQSCVPIRSFNFVYQSLVSNPQKRSFIEILSDEPQLRERYLARGEDVMLPEVPYDQFRVGSQFFVLSRRHAHLVVHDRRLWRKFRIPCLPTMEGFCYPEEHYFPTLLNIMDPQGCRGYTLTRVNWTDSTDGHPHTYTPAEITPQLIQELRWKESVSYLFARKFSKECLEPLMGIADDVIFHDK</sequence>
<comment type="subcellular location">
    <subcellularLocation>
        <location evidence="1">Membrane</location>
        <topology evidence="1">Single-pass type II membrane protein</topology>
    </subcellularLocation>
</comment>
<dbReference type="EMBL" id="SWLB01000014">
    <property type="protein sequence ID" value="KAF3329828.1"/>
    <property type="molecule type" value="Genomic_DNA"/>
</dbReference>
<dbReference type="OrthoDB" id="191334at2759"/>
<evidence type="ECO:0000313" key="6">
    <source>
        <dbReference type="EMBL" id="KAF3329828.1"/>
    </source>
</evidence>
<keyword evidence="5" id="KW-0325">Glycoprotein</keyword>
<evidence type="ECO:0000313" key="7">
    <source>
        <dbReference type="Proteomes" id="UP000623129"/>
    </source>
</evidence>
<evidence type="ECO:0000256" key="1">
    <source>
        <dbReference type="ARBA" id="ARBA00004606"/>
    </source>
</evidence>
<dbReference type="Proteomes" id="UP000623129">
    <property type="component" value="Unassembled WGS sequence"/>
</dbReference>
<keyword evidence="2" id="KW-0328">Glycosyltransferase</keyword>
<gene>
    <name evidence="6" type="ORF">FCM35_KLT05159</name>
</gene>
<dbReference type="GO" id="GO:0016757">
    <property type="term" value="F:glycosyltransferase activity"/>
    <property type="evidence" value="ECO:0007669"/>
    <property type="project" value="UniProtKB-KW"/>
</dbReference>
<evidence type="ECO:0000256" key="5">
    <source>
        <dbReference type="ARBA" id="ARBA00023180"/>
    </source>
</evidence>
<organism evidence="6 7">
    <name type="scientific">Carex littledalei</name>
    <dbReference type="NCBI Taxonomy" id="544730"/>
    <lineage>
        <taxon>Eukaryota</taxon>
        <taxon>Viridiplantae</taxon>
        <taxon>Streptophyta</taxon>
        <taxon>Embryophyta</taxon>
        <taxon>Tracheophyta</taxon>
        <taxon>Spermatophyta</taxon>
        <taxon>Magnoliopsida</taxon>
        <taxon>Liliopsida</taxon>
        <taxon>Poales</taxon>
        <taxon>Cyperaceae</taxon>
        <taxon>Cyperoideae</taxon>
        <taxon>Cariceae</taxon>
        <taxon>Carex</taxon>
        <taxon>Carex subgen. Euthyceras</taxon>
    </lineage>
</organism>
<evidence type="ECO:0000256" key="3">
    <source>
        <dbReference type="ARBA" id="ARBA00022679"/>
    </source>
</evidence>
<comment type="caution">
    <text evidence="6">The sequence shown here is derived from an EMBL/GenBank/DDBJ whole genome shotgun (WGS) entry which is preliminary data.</text>
</comment>
<dbReference type="AlphaFoldDB" id="A0A833R4V7"/>
<keyword evidence="4" id="KW-0472">Membrane</keyword>
<protein>
    <submittedName>
        <fullName evidence="6">Core-2/I-Branching enzyme</fullName>
    </submittedName>
</protein>
<keyword evidence="7" id="KW-1185">Reference proteome</keyword>
<keyword evidence="3" id="KW-0808">Transferase</keyword>
<proteinExistence type="predicted"/>
<reference evidence="6" key="1">
    <citation type="submission" date="2020-01" db="EMBL/GenBank/DDBJ databases">
        <title>Genome sequence of Kobresia littledalei, the first chromosome-level genome in the family Cyperaceae.</title>
        <authorList>
            <person name="Qu G."/>
        </authorList>
    </citation>
    <scope>NUCLEOTIDE SEQUENCE</scope>
    <source>
        <strain evidence="6">C.B.Clarke</strain>
        <tissue evidence="6">Leaf</tissue>
    </source>
</reference>
<evidence type="ECO:0000256" key="2">
    <source>
        <dbReference type="ARBA" id="ARBA00022676"/>
    </source>
</evidence>
<dbReference type="Pfam" id="PF02485">
    <property type="entry name" value="Branch"/>
    <property type="match status" value="1"/>
</dbReference>
<dbReference type="PANTHER" id="PTHR31042:SF140">
    <property type="entry name" value="CORE-2_I-BRANCHING BETA-1,6-N-ACETYLGLUCOSAMINYLTRANSFERASE FAMILY PROTEIN"/>
    <property type="match status" value="1"/>
</dbReference>
<accession>A0A833R4V7</accession>
<dbReference type="InterPro" id="IPR003406">
    <property type="entry name" value="Glyco_trans_14"/>
</dbReference>
<dbReference type="GO" id="GO:0016020">
    <property type="term" value="C:membrane"/>
    <property type="evidence" value="ECO:0007669"/>
    <property type="project" value="UniProtKB-SubCell"/>
</dbReference>
<dbReference type="PANTHER" id="PTHR31042">
    <property type="entry name" value="CORE-2/I-BRANCHING BETA-1,6-N-ACETYLGLUCOSAMINYLTRANSFERASE FAMILY PROTEIN-RELATED"/>
    <property type="match status" value="1"/>
</dbReference>
<name>A0A833R4V7_9POAL</name>
<evidence type="ECO:0000256" key="4">
    <source>
        <dbReference type="ARBA" id="ARBA00023136"/>
    </source>
</evidence>